<name>A0A386PV88_9LACO</name>
<dbReference type="EMBL" id="CP031933">
    <property type="protein sequence ID" value="AYE38377.1"/>
    <property type="molecule type" value="Genomic_DNA"/>
</dbReference>
<organism evidence="1 2">
    <name type="scientific">Companilactobacillus zhachilii</name>
    <dbReference type="NCBI Taxonomy" id="2304606"/>
    <lineage>
        <taxon>Bacteria</taxon>
        <taxon>Bacillati</taxon>
        <taxon>Bacillota</taxon>
        <taxon>Bacilli</taxon>
        <taxon>Lactobacillales</taxon>
        <taxon>Lactobacillaceae</taxon>
        <taxon>Companilactobacillus</taxon>
    </lineage>
</organism>
<dbReference type="Proteomes" id="UP000267208">
    <property type="component" value="Chromosome"/>
</dbReference>
<keyword evidence="2" id="KW-1185">Reference proteome</keyword>
<gene>
    <name evidence="1" type="ORF">D1B17_06900</name>
</gene>
<dbReference type="RefSeq" id="WP_120142626.1">
    <property type="nucleotide sequence ID" value="NZ_CP031933.2"/>
</dbReference>
<accession>A0A386PV88</accession>
<proteinExistence type="predicted"/>
<protein>
    <submittedName>
        <fullName evidence="1">Uncharacterized protein</fullName>
    </submittedName>
</protein>
<dbReference type="KEGG" id="lzh:D1B17_06900"/>
<dbReference type="AlphaFoldDB" id="A0A386PV88"/>
<evidence type="ECO:0000313" key="2">
    <source>
        <dbReference type="Proteomes" id="UP000267208"/>
    </source>
</evidence>
<evidence type="ECO:0000313" key="1">
    <source>
        <dbReference type="EMBL" id="AYE38377.1"/>
    </source>
</evidence>
<sequence length="172" mass="20112">MKLNSSWTQVLVSIVELCIPFITSHLRTLKDIKEQQEYIDAVKDTIKGYLNYSVNQSLNERAVTVSLPPKRGKSNNNFFESDSEFDAWLNNRLLTLPSKRERLLISIAKDYLTVSSSIRHSYDLNPVDHDKTSFTFQNGWTVPKPGFYDRDFNFDAQLRFKFYDSMNKIDRL</sequence>
<reference evidence="2" key="1">
    <citation type="submission" date="2018-08" db="EMBL/GenBank/DDBJ databases">
        <title>Genome of Lactobacillus sp. HBUAS52074.</title>
        <authorList>
            <person name="Guo Z."/>
            <person name="Zhang Z.D."/>
        </authorList>
    </citation>
    <scope>NUCLEOTIDE SEQUENCE [LARGE SCALE GENOMIC DNA]</scope>
    <source>
        <strain evidence="2">HBUAS52074</strain>
    </source>
</reference>